<evidence type="ECO:0000313" key="5">
    <source>
        <dbReference type="Proteomes" id="UP000242457"/>
    </source>
</evidence>
<dbReference type="Gene3D" id="3.40.50.1010">
    <property type="entry name" value="5'-nuclease"/>
    <property type="match status" value="1"/>
</dbReference>
<reference evidence="4 5" key="1">
    <citation type="submission" date="2014-07" db="EMBL/GenBank/DDBJ databases">
        <title>Genomic and transcriptomic analysis on Apis cerana provide comprehensive insights into honey bee biology.</title>
        <authorList>
            <person name="Diao Q."/>
            <person name="Sun L."/>
            <person name="Zheng H."/>
            <person name="Zheng H."/>
            <person name="Xu S."/>
            <person name="Wang S."/>
            <person name="Zeng Z."/>
            <person name="Hu F."/>
            <person name="Su S."/>
            <person name="Wu J."/>
        </authorList>
    </citation>
    <scope>NUCLEOTIDE SEQUENCE [LARGE SCALE GENOMIC DNA]</scope>
    <source>
        <tissue evidence="4">Pupae without intestine</tissue>
    </source>
</reference>
<dbReference type="InterPro" id="IPR029060">
    <property type="entry name" value="PIN-like_dom_sf"/>
</dbReference>
<name>A0A2A3EI46_APICC</name>
<dbReference type="EMBL" id="KZ288232">
    <property type="protein sequence ID" value="PBC31463.1"/>
    <property type="molecule type" value="Genomic_DNA"/>
</dbReference>
<protein>
    <submittedName>
        <fullName evidence="4">Telomerase-binding protein EST1A</fullName>
    </submittedName>
</protein>
<dbReference type="OrthoDB" id="2017974at2759"/>
<dbReference type="InterPro" id="IPR045153">
    <property type="entry name" value="Est1/Ebs1-like"/>
</dbReference>
<dbReference type="STRING" id="94128.A0A2A3EI46"/>
<evidence type="ECO:0000256" key="1">
    <source>
        <dbReference type="ARBA" id="ARBA00023161"/>
    </source>
</evidence>
<feature type="region of interest" description="Disordered" evidence="2">
    <location>
        <begin position="233"/>
        <end position="259"/>
    </location>
</feature>
<evidence type="ECO:0000313" key="4">
    <source>
        <dbReference type="EMBL" id="PBC31463.1"/>
    </source>
</evidence>
<dbReference type="AlphaFoldDB" id="A0A2A3EI46"/>
<dbReference type="PANTHER" id="PTHR15696">
    <property type="entry name" value="SMG-7 SUPPRESSOR WITH MORPHOLOGICAL EFFECT ON GENITALIA PROTEIN 7"/>
    <property type="match status" value="1"/>
</dbReference>
<dbReference type="Proteomes" id="UP000242457">
    <property type="component" value="Unassembled WGS sequence"/>
</dbReference>
<dbReference type="InterPro" id="IPR011990">
    <property type="entry name" value="TPR-like_helical_dom_sf"/>
</dbReference>
<keyword evidence="5" id="KW-1185">Reference proteome</keyword>
<dbReference type="GO" id="GO:0000184">
    <property type="term" value="P:nuclear-transcribed mRNA catabolic process, nonsense-mediated decay"/>
    <property type="evidence" value="ECO:0007669"/>
    <property type="project" value="UniProtKB-KW"/>
</dbReference>
<feature type="domain" description="PIN" evidence="3">
    <location>
        <begin position="330"/>
        <end position="492"/>
    </location>
</feature>
<proteinExistence type="predicted"/>
<dbReference type="InterPro" id="IPR018834">
    <property type="entry name" value="DNA/RNA-bd_Est1-type"/>
</dbReference>
<feature type="compositionally biased region" description="Low complexity" evidence="2">
    <location>
        <begin position="233"/>
        <end position="249"/>
    </location>
</feature>
<dbReference type="PANTHER" id="PTHR15696:SF0">
    <property type="entry name" value="TELOMERASE-BINDING PROTEIN EST1A"/>
    <property type="match status" value="1"/>
</dbReference>
<dbReference type="Pfam" id="PF13638">
    <property type="entry name" value="PIN_4"/>
    <property type="match status" value="1"/>
</dbReference>
<keyword evidence="1" id="KW-0866">Nonsense-mediated mRNA decay</keyword>
<dbReference type="GO" id="GO:0070034">
    <property type="term" value="F:telomerase RNA binding"/>
    <property type="evidence" value="ECO:0007669"/>
    <property type="project" value="TreeGrafter"/>
</dbReference>
<accession>A0A2A3EI46</accession>
<evidence type="ECO:0000259" key="3">
    <source>
        <dbReference type="SMART" id="SM00670"/>
    </source>
</evidence>
<dbReference type="Pfam" id="PF10373">
    <property type="entry name" value="EST1_DNA_bind"/>
    <property type="match status" value="1"/>
</dbReference>
<dbReference type="SUPFAM" id="SSF88723">
    <property type="entry name" value="PIN domain-like"/>
    <property type="match status" value="1"/>
</dbReference>
<dbReference type="SMART" id="SM00670">
    <property type="entry name" value="PINc"/>
    <property type="match status" value="1"/>
</dbReference>
<dbReference type="InterPro" id="IPR002716">
    <property type="entry name" value="PIN_dom"/>
</dbReference>
<dbReference type="GO" id="GO:0005697">
    <property type="term" value="C:telomerase holoenzyme complex"/>
    <property type="evidence" value="ECO:0007669"/>
    <property type="project" value="TreeGrafter"/>
</dbReference>
<dbReference type="CDD" id="cd09885">
    <property type="entry name" value="PIN_Smg6-like"/>
    <property type="match status" value="1"/>
</dbReference>
<dbReference type="FunFam" id="3.40.50.1010:FF:000047">
    <property type="entry name" value="Blast:Telomerase-binding protein EST1A"/>
    <property type="match status" value="1"/>
</dbReference>
<dbReference type="SUPFAM" id="SSF48452">
    <property type="entry name" value="TPR-like"/>
    <property type="match status" value="1"/>
</dbReference>
<evidence type="ECO:0000256" key="2">
    <source>
        <dbReference type="SAM" id="MobiDB-lite"/>
    </source>
</evidence>
<sequence>METFQEAGVQMLKEFRALLQHSPLPLPGTRLLQLLALNMFAIESTQLKDSQMEQGYRSEVQERALVVSLQMFNLILERGVSLLKSQLDSGEEPRMVVSEDMQVLLPAIKIWCDWMLCHSTVWNPPPSCTDYRVGYRRLQIYNFYLKVQLFVLELELVKLPEDMTLAGFTPLMSNPQDPCYAEKNEDMEVAQVCLRINKILFFGQVFLCGLETPVLKLQKSETGVSEYVSVVEASSTSTPSSPPEQSDSELLVESYSEGEDEPVSTMRRLPLCTDVPDDSTAPVAAVEIRSLIERKEELERRQRKQDRHRQRVQQILQKSSVSVEIEVRPRQLVPDTNCFIDYLPQLQNITKAVSGAQPIYTLMVPLVVLNELEGLARGADARDCPPASRATLDPEHVARVAESAKAALAFARSRNPAIRCLTTRGTVLTSSTFTVEEDVDKDGLTRNDDRILATCLSLCKAGNKDQANAEEGQPRRLRREVVLLTEDRNLRVKALARDVPVREVPDFMQWAGLG</sequence>
<gene>
    <name evidence="4" type="ORF">APICC_04596</name>
</gene>
<organism evidence="4 5">
    <name type="scientific">Apis cerana cerana</name>
    <name type="common">Oriental honeybee</name>
    <dbReference type="NCBI Taxonomy" id="94128"/>
    <lineage>
        <taxon>Eukaryota</taxon>
        <taxon>Metazoa</taxon>
        <taxon>Ecdysozoa</taxon>
        <taxon>Arthropoda</taxon>
        <taxon>Hexapoda</taxon>
        <taxon>Insecta</taxon>
        <taxon>Pterygota</taxon>
        <taxon>Neoptera</taxon>
        <taxon>Endopterygota</taxon>
        <taxon>Hymenoptera</taxon>
        <taxon>Apocrita</taxon>
        <taxon>Aculeata</taxon>
        <taxon>Apoidea</taxon>
        <taxon>Anthophila</taxon>
        <taxon>Apidae</taxon>
        <taxon>Apis</taxon>
    </lineage>
</organism>
<dbReference type="GO" id="GO:0042162">
    <property type="term" value="F:telomeric DNA binding"/>
    <property type="evidence" value="ECO:0007669"/>
    <property type="project" value="TreeGrafter"/>
</dbReference>